<keyword evidence="1" id="KW-0378">Hydrolase</keyword>
<dbReference type="InterPro" id="IPR016473">
    <property type="entry name" value="dCMP_deaminase"/>
</dbReference>
<evidence type="ECO:0000256" key="1">
    <source>
        <dbReference type="ARBA" id="ARBA00022801"/>
    </source>
</evidence>
<dbReference type="InterPro" id="IPR015517">
    <property type="entry name" value="dCMP_deaminase-rel"/>
</dbReference>
<dbReference type="GO" id="GO:0008270">
    <property type="term" value="F:zinc ion binding"/>
    <property type="evidence" value="ECO:0007669"/>
    <property type="project" value="InterPro"/>
</dbReference>
<protein>
    <recommendedName>
        <fullName evidence="2">CMP/dCMP-type deaminase domain-containing protein</fullName>
    </recommendedName>
</protein>
<dbReference type="GO" id="GO:0004132">
    <property type="term" value="F:dCMP deaminase activity"/>
    <property type="evidence" value="ECO:0007669"/>
    <property type="project" value="InterPro"/>
</dbReference>
<dbReference type="InterPro" id="IPR002125">
    <property type="entry name" value="CMP_dCMP_dom"/>
</dbReference>
<dbReference type="PANTHER" id="PTHR11086:SF18">
    <property type="entry name" value="DEOXYCYTIDYLATE DEAMINASE"/>
    <property type="match status" value="1"/>
</dbReference>
<organism evidence="3">
    <name type="scientific">viral metagenome</name>
    <dbReference type="NCBI Taxonomy" id="1070528"/>
    <lineage>
        <taxon>unclassified sequences</taxon>
        <taxon>metagenomes</taxon>
        <taxon>organismal metagenomes</taxon>
    </lineage>
</organism>
<dbReference type="GO" id="GO:0005737">
    <property type="term" value="C:cytoplasm"/>
    <property type="evidence" value="ECO:0007669"/>
    <property type="project" value="TreeGrafter"/>
</dbReference>
<dbReference type="PROSITE" id="PS51747">
    <property type="entry name" value="CYT_DCMP_DEAMINASES_2"/>
    <property type="match status" value="1"/>
</dbReference>
<dbReference type="EMBL" id="MN740936">
    <property type="protein sequence ID" value="QHU18674.1"/>
    <property type="molecule type" value="Genomic_DNA"/>
</dbReference>
<dbReference type="InterPro" id="IPR016193">
    <property type="entry name" value="Cytidine_deaminase-like"/>
</dbReference>
<dbReference type="GO" id="GO:0006220">
    <property type="term" value="P:pyrimidine nucleotide metabolic process"/>
    <property type="evidence" value="ECO:0007669"/>
    <property type="project" value="InterPro"/>
</dbReference>
<feature type="domain" description="CMP/dCMP-type deaminase" evidence="2">
    <location>
        <begin position="8"/>
        <end position="138"/>
    </location>
</feature>
<dbReference type="PIRSF" id="PIRSF006019">
    <property type="entry name" value="dCMP_deaminase"/>
    <property type="match status" value="1"/>
</dbReference>
<dbReference type="Gene3D" id="3.40.140.10">
    <property type="entry name" value="Cytidine Deaminase, domain 2"/>
    <property type="match status" value="1"/>
</dbReference>
<dbReference type="Pfam" id="PF00383">
    <property type="entry name" value="dCMP_cyt_deam_1"/>
    <property type="match status" value="1"/>
</dbReference>
<dbReference type="SUPFAM" id="SSF53927">
    <property type="entry name" value="Cytidine deaminase-like"/>
    <property type="match status" value="1"/>
</dbReference>
<dbReference type="AlphaFoldDB" id="A0A6C0KQK0"/>
<evidence type="ECO:0000259" key="2">
    <source>
        <dbReference type="PROSITE" id="PS51747"/>
    </source>
</evidence>
<proteinExistence type="predicted"/>
<dbReference type="PANTHER" id="PTHR11086">
    <property type="entry name" value="DEOXYCYTIDYLATE DEAMINASE-RELATED"/>
    <property type="match status" value="1"/>
</dbReference>
<name>A0A6C0KQK0_9ZZZZ</name>
<accession>A0A6C0KQK0</accession>
<evidence type="ECO:0000313" key="3">
    <source>
        <dbReference type="EMBL" id="QHU18674.1"/>
    </source>
</evidence>
<reference evidence="3" key="1">
    <citation type="journal article" date="2020" name="Nature">
        <title>Giant virus diversity and host interactions through global metagenomics.</title>
        <authorList>
            <person name="Schulz F."/>
            <person name="Roux S."/>
            <person name="Paez-Espino D."/>
            <person name="Jungbluth S."/>
            <person name="Walsh D.A."/>
            <person name="Denef V.J."/>
            <person name="McMahon K.D."/>
            <person name="Konstantinidis K.T."/>
            <person name="Eloe-Fadrosh E.A."/>
            <person name="Kyrpides N.C."/>
            <person name="Woyke T."/>
        </authorList>
    </citation>
    <scope>NUCLEOTIDE SEQUENCE</scope>
    <source>
        <strain evidence="3">GVMAG-S-3300013006-158</strain>
    </source>
</reference>
<sequence>MAQDERPSWDEYFKEIVQVTAKRSPCKRLQVGCLLVHNNRIISQGYNGFLPGCEHISVVRDGHEQATVHAEQNCICDCSKRGVSSQDCIAYITHYPCIVCIRLLLAAGIKHIKYIHDYKNDPLILQFATEMNVRIEQF</sequence>